<evidence type="ECO:0000256" key="6">
    <source>
        <dbReference type="ARBA" id="ARBA00022801"/>
    </source>
</evidence>
<evidence type="ECO:0000256" key="7">
    <source>
        <dbReference type="ARBA" id="ARBA00022807"/>
    </source>
</evidence>
<dbReference type="GO" id="GO:0034727">
    <property type="term" value="P:piecemeal microautophagy of the nucleus"/>
    <property type="evidence" value="ECO:0007669"/>
    <property type="project" value="TreeGrafter"/>
</dbReference>
<dbReference type="GO" id="GO:0016485">
    <property type="term" value="P:protein processing"/>
    <property type="evidence" value="ECO:0007669"/>
    <property type="project" value="TreeGrafter"/>
</dbReference>
<reference evidence="14" key="2">
    <citation type="submission" date="2023-11" db="UniProtKB">
        <authorList>
            <consortium name="WormBaseParasite"/>
        </authorList>
    </citation>
    <scope>IDENTIFICATION</scope>
</reference>
<dbReference type="GO" id="GO:0000045">
    <property type="term" value="P:autophagosome assembly"/>
    <property type="evidence" value="ECO:0007669"/>
    <property type="project" value="TreeGrafter"/>
</dbReference>
<dbReference type="GO" id="GO:0005737">
    <property type="term" value="C:cytoplasm"/>
    <property type="evidence" value="ECO:0007669"/>
    <property type="project" value="UniProtKB-SubCell"/>
</dbReference>
<dbReference type="GO" id="GO:0004197">
    <property type="term" value="F:cysteine-type endopeptidase activity"/>
    <property type="evidence" value="ECO:0007669"/>
    <property type="project" value="TreeGrafter"/>
</dbReference>
<name>A0AA85F423_9TREM</name>
<evidence type="ECO:0000313" key="13">
    <source>
        <dbReference type="Proteomes" id="UP000050792"/>
    </source>
</evidence>
<comment type="function">
    <text evidence="11">Cysteine protease that plays a key role in autophagy by mediating both proteolytic activation and delipidation of ATG8 family proteins.</text>
</comment>
<dbReference type="Pfam" id="PF03416">
    <property type="entry name" value="Peptidase_C54"/>
    <property type="match status" value="1"/>
</dbReference>
<comment type="subcellular location">
    <subcellularLocation>
        <location evidence="1 11">Cytoplasm</location>
    </subcellularLocation>
</comment>
<dbReference type="Proteomes" id="UP000050792">
    <property type="component" value="Unassembled WGS sequence"/>
</dbReference>
<evidence type="ECO:0000259" key="12">
    <source>
        <dbReference type="Pfam" id="PF03416"/>
    </source>
</evidence>
<dbReference type="AlphaFoldDB" id="A0AA85F423"/>
<evidence type="ECO:0000256" key="8">
    <source>
        <dbReference type="ARBA" id="ARBA00022927"/>
    </source>
</evidence>
<keyword evidence="6 11" id="KW-0378">Hydrolase</keyword>
<evidence type="ECO:0000256" key="11">
    <source>
        <dbReference type="RuleBase" id="RU363115"/>
    </source>
</evidence>
<keyword evidence="3" id="KW-0813">Transport</keyword>
<proteinExistence type="inferred from homology"/>
<keyword evidence="13" id="KW-1185">Reference proteome</keyword>
<accession>A0AA85F423</accession>
<keyword evidence="7" id="KW-0788">Thiol protease</keyword>
<evidence type="ECO:0000256" key="4">
    <source>
        <dbReference type="ARBA" id="ARBA00022490"/>
    </source>
</evidence>
<dbReference type="SUPFAM" id="SSF54001">
    <property type="entry name" value="Cysteine proteinases"/>
    <property type="match status" value="1"/>
</dbReference>
<evidence type="ECO:0000256" key="10">
    <source>
        <dbReference type="ARBA" id="ARBA00029362"/>
    </source>
</evidence>
<evidence type="ECO:0000256" key="5">
    <source>
        <dbReference type="ARBA" id="ARBA00022670"/>
    </source>
</evidence>
<keyword evidence="9 11" id="KW-0072">Autophagy</keyword>
<evidence type="ECO:0000256" key="9">
    <source>
        <dbReference type="ARBA" id="ARBA00023006"/>
    </source>
</evidence>
<sequence>MNYNVLFHLVERVLLGFQCELGFTSLLGFLGNSYTQEGHPIILEMNRSERIRIRTQIRVSRSKNSASVTRSSFTTLDHIRSVWNQLKFGWSIHFWPNFDQNAIIYMLGRCYFSPTSDNSPIITRDIILDGDFSDFASDFASRLWFTYRDDFPPLLRNLSSASTNNMPYSLSTERPASCDCESIQAEVDLFKTQSSTSHLFYYIHTENLSIYSRSSHFIPLSTDHVGSQSTNIPSPYIPLSVQTSDCGWGCMFRCGQMLLAQALVVHFLGRNWRLTKNQRDSDFSLQIIKWFNDSWSPFSPLSLHRLVQMSDRKPGEWCGPSSICSAILRVMAKGSSLDSRLSQVQVYLARDRVIYREEIMDLARGLLTSYQYHPKIYFTDHTALYRSQSDQTNDSRSFKPTAILLLIPLMFGKGNRINPRYIQVVLRLFSDPAFVGLIGGRRKHSSYYVGCQNNSLIYLDPHFIQPTQNLNSPKFSVDSWHCPIPKTMSATNLNPSCAVGFYCRTRGELSDLIDRLPILMSVSDNLQASTRSRPVAFTVEVLGLDKTKNRYS</sequence>
<comment type="catalytic activity">
    <reaction evidence="10">
        <text>[protein]-C-terminal L-amino acid-glycyl-phosphatidylethanolamide + H2O = [protein]-C-terminal L-amino acid-glycine + a 1,2-diacyl-sn-glycero-3-phosphoethanolamine</text>
        <dbReference type="Rhea" id="RHEA:67548"/>
        <dbReference type="Rhea" id="RHEA-COMP:17323"/>
        <dbReference type="Rhea" id="RHEA-COMP:17324"/>
        <dbReference type="ChEBI" id="CHEBI:15377"/>
        <dbReference type="ChEBI" id="CHEBI:64612"/>
        <dbReference type="ChEBI" id="CHEBI:172940"/>
        <dbReference type="ChEBI" id="CHEBI:172941"/>
    </reaction>
    <physiologicalReaction direction="left-to-right" evidence="10">
        <dbReference type="Rhea" id="RHEA:67549"/>
    </physiologicalReaction>
</comment>
<protein>
    <recommendedName>
        <fullName evidence="11">Cysteine protease</fullName>
        <ecNumber evidence="11">3.4.22.-</ecNumber>
    </recommendedName>
</protein>
<dbReference type="InterPro" id="IPR038765">
    <property type="entry name" value="Papain-like_cys_pep_sf"/>
</dbReference>
<evidence type="ECO:0000313" key="14">
    <source>
        <dbReference type="WBParaSite" id="SRDH1_35350.3"/>
    </source>
</evidence>
<evidence type="ECO:0000256" key="3">
    <source>
        <dbReference type="ARBA" id="ARBA00022448"/>
    </source>
</evidence>
<organism evidence="13 14">
    <name type="scientific">Schistosoma rodhaini</name>
    <dbReference type="NCBI Taxonomy" id="6188"/>
    <lineage>
        <taxon>Eukaryota</taxon>
        <taxon>Metazoa</taxon>
        <taxon>Spiralia</taxon>
        <taxon>Lophotrochozoa</taxon>
        <taxon>Platyhelminthes</taxon>
        <taxon>Trematoda</taxon>
        <taxon>Digenea</taxon>
        <taxon>Strigeidida</taxon>
        <taxon>Schistosomatoidea</taxon>
        <taxon>Schistosomatidae</taxon>
        <taxon>Schistosoma</taxon>
    </lineage>
</organism>
<feature type="domain" description="Peptidase C54 catalytic" evidence="12">
    <location>
        <begin position="133"/>
        <end position="514"/>
    </location>
</feature>
<keyword evidence="4 11" id="KW-0963">Cytoplasm</keyword>
<dbReference type="EC" id="3.4.22.-" evidence="11"/>
<evidence type="ECO:0000256" key="2">
    <source>
        <dbReference type="ARBA" id="ARBA00010958"/>
    </source>
</evidence>
<dbReference type="PANTHER" id="PTHR22624">
    <property type="entry name" value="CYSTEINE PROTEASE ATG4"/>
    <property type="match status" value="1"/>
</dbReference>
<dbReference type="WBParaSite" id="SRDH1_35350.3">
    <property type="protein sequence ID" value="SRDH1_35350.3"/>
    <property type="gene ID" value="SRDH1_35350"/>
</dbReference>
<dbReference type="GO" id="GO:0019786">
    <property type="term" value="F:protein-phosphatidylethanolamide deconjugating activity"/>
    <property type="evidence" value="ECO:0007669"/>
    <property type="project" value="InterPro"/>
</dbReference>
<evidence type="ECO:0000256" key="1">
    <source>
        <dbReference type="ARBA" id="ARBA00004496"/>
    </source>
</evidence>
<dbReference type="PANTHER" id="PTHR22624:SF52">
    <property type="entry name" value="CYSTEINE PROTEASE"/>
    <property type="match status" value="1"/>
</dbReference>
<dbReference type="InterPro" id="IPR005078">
    <property type="entry name" value="Peptidase_C54"/>
</dbReference>
<dbReference type="GO" id="GO:0000423">
    <property type="term" value="P:mitophagy"/>
    <property type="evidence" value="ECO:0007669"/>
    <property type="project" value="TreeGrafter"/>
</dbReference>
<dbReference type="GO" id="GO:0035973">
    <property type="term" value="P:aggrephagy"/>
    <property type="evidence" value="ECO:0007669"/>
    <property type="project" value="TreeGrafter"/>
</dbReference>
<dbReference type="GO" id="GO:0015031">
    <property type="term" value="P:protein transport"/>
    <property type="evidence" value="ECO:0007669"/>
    <property type="project" value="UniProtKB-KW"/>
</dbReference>
<keyword evidence="5 11" id="KW-0645">Protease</keyword>
<dbReference type="InterPro" id="IPR046792">
    <property type="entry name" value="Peptidase_C54_cat"/>
</dbReference>
<reference evidence="13" key="1">
    <citation type="submission" date="2022-06" db="EMBL/GenBank/DDBJ databases">
        <authorList>
            <person name="Berger JAMES D."/>
            <person name="Berger JAMES D."/>
        </authorList>
    </citation>
    <scope>NUCLEOTIDE SEQUENCE [LARGE SCALE GENOMIC DNA]</scope>
</reference>
<keyword evidence="8 11" id="KW-0653">Protein transport</keyword>
<comment type="similarity">
    <text evidence="2 11">Belongs to the peptidase C54 family.</text>
</comment>